<evidence type="ECO:0000313" key="8">
    <source>
        <dbReference type="Proteomes" id="UP000827892"/>
    </source>
</evidence>
<keyword evidence="2" id="KW-0677">Repeat</keyword>
<dbReference type="Gene3D" id="2.10.25.10">
    <property type="entry name" value="Laminin"/>
    <property type="match status" value="1"/>
</dbReference>
<dbReference type="PANTHER" id="PTHR11219">
    <property type="entry name" value="TENEURIN AND N-ACETYLGLUCOSAMINE-1-PHOSPHODIESTER ALPHA-N-ACETYLGLUCOSAMINIDASE"/>
    <property type="match status" value="1"/>
</dbReference>
<feature type="signal peptide" evidence="5">
    <location>
        <begin position="1"/>
        <end position="18"/>
    </location>
</feature>
<dbReference type="AlphaFoldDB" id="A0AAE9ABX1"/>
<name>A0AAE9ABX1_CAEBR</name>
<gene>
    <name evidence="7" type="ORF">L3Y34_003659</name>
</gene>
<dbReference type="InterPro" id="IPR000742">
    <property type="entry name" value="EGF"/>
</dbReference>
<dbReference type="Proteomes" id="UP000827892">
    <property type="component" value="Chromosome IV"/>
</dbReference>
<proteinExistence type="predicted"/>
<evidence type="ECO:0000259" key="6">
    <source>
        <dbReference type="PROSITE" id="PS50026"/>
    </source>
</evidence>
<sequence length="230" mass="25767">MRATGALVLLFCILKASGERPKITDRHKNLLVKISDIPIGSCGNDSYFGLGIMDGGLEECDRWKLEKTDPEYEEYKCKVLRVHASVKNGKCTCDEKFEGPICNEYHGCPAGETLEFRWILGEYTKVCTQMCQHNGTIAVGKTEIECICPVPWHGRRCERLACWTKTTSSQPRRYRNNGDHCSCGDNYSGENCDIVKSCMNNGQLENGKCNCVDEWEGDVCDKRVSNGNAT</sequence>
<keyword evidence="3 4" id="KW-1015">Disulfide bond</keyword>
<evidence type="ECO:0000256" key="5">
    <source>
        <dbReference type="SAM" id="SignalP"/>
    </source>
</evidence>
<evidence type="ECO:0000256" key="2">
    <source>
        <dbReference type="ARBA" id="ARBA00022737"/>
    </source>
</evidence>
<organism evidence="7 8">
    <name type="scientific">Caenorhabditis briggsae</name>
    <dbReference type="NCBI Taxonomy" id="6238"/>
    <lineage>
        <taxon>Eukaryota</taxon>
        <taxon>Metazoa</taxon>
        <taxon>Ecdysozoa</taxon>
        <taxon>Nematoda</taxon>
        <taxon>Chromadorea</taxon>
        <taxon>Rhabditida</taxon>
        <taxon>Rhabditina</taxon>
        <taxon>Rhabditomorpha</taxon>
        <taxon>Rhabditoidea</taxon>
        <taxon>Rhabditidae</taxon>
        <taxon>Peloderinae</taxon>
        <taxon>Caenorhabditis</taxon>
    </lineage>
</organism>
<evidence type="ECO:0000256" key="1">
    <source>
        <dbReference type="ARBA" id="ARBA00022536"/>
    </source>
</evidence>
<feature type="disulfide bond" evidence="4">
    <location>
        <begin position="148"/>
        <end position="157"/>
    </location>
</feature>
<dbReference type="EMBL" id="CP090894">
    <property type="protein sequence ID" value="ULT94331.1"/>
    <property type="molecule type" value="Genomic_DNA"/>
</dbReference>
<dbReference type="PROSITE" id="PS50026">
    <property type="entry name" value="EGF_3"/>
    <property type="match status" value="1"/>
</dbReference>
<comment type="caution">
    <text evidence="4">Lacks conserved residue(s) required for the propagation of feature annotation.</text>
</comment>
<evidence type="ECO:0000256" key="3">
    <source>
        <dbReference type="ARBA" id="ARBA00023157"/>
    </source>
</evidence>
<accession>A0AAE9ABX1</accession>
<dbReference type="PROSITE" id="PS00022">
    <property type="entry name" value="EGF_1"/>
    <property type="match status" value="1"/>
</dbReference>
<evidence type="ECO:0000313" key="7">
    <source>
        <dbReference type="EMBL" id="ULT94331.1"/>
    </source>
</evidence>
<dbReference type="PANTHER" id="PTHR11219:SF69">
    <property type="entry name" value="TENEURIN-A"/>
    <property type="match status" value="1"/>
</dbReference>
<evidence type="ECO:0000256" key="4">
    <source>
        <dbReference type="PROSITE-ProRule" id="PRU00076"/>
    </source>
</evidence>
<protein>
    <recommendedName>
        <fullName evidence="6">EGF-like domain-containing protein</fullName>
    </recommendedName>
</protein>
<feature type="chain" id="PRO_5042285670" description="EGF-like domain-containing protein" evidence="5">
    <location>
        <begin position="19"/>
        <end position="230"/>
    </location>
</feature>
<keyword evidence="5" id="KW-0732">Signal</keyword>
<dbReference type="PROSITE" id="PS01186">
    <property type="entry name" value="EGF_2"/>
    <property type="match status" value="1"/>
</dbReference>
<dbReference type="InterPro" id="IPR051216">
    <property type="entry name" value="Teneurin"/>
</dbReference>
<keyword evidence="1 4" id="KW-0245">EGF-like domain</keyword>
<reference evidence="7 8" key="1">
    <citation type="submission" date="2022-05" db="EMBL/GenBank/DDBJ databases">
        <title>Chromosome-level reference genomes for two strains of Caenorhabditis briggsae: an improved platform for comparative genomics.</title>
        <authorList>
            <person name="Stevens L."/>
            <person name="Andersen E.C."/>
        </authorList>
    </citation>
    <scope>NUCLEOTIDE SEQUENCE [LARGE SCALE GENOMIC DNA]</scope>
    <source>
        <strain evidence="7">QX1410_ONT</strain>
        <tissue evidence="7">Whole-organism</tissue>
    </source>
</reference>
<dbReference type="SUPFAM" id="SSF57196">
    <property type="entry name" value="EGF/Laminin"/>
    <property type="match status" value="1"/>
</dbReference>
<feature type="domain" description="EGF-like" evidence="6">
    <location>
        <begin position="123"/>
        <end position="158"/>
    </location>
</feature>